<dbReference type="STRING" id="37653.A0A0L8GC86"/>
<dbReference type="PANTHER" id="PTHR45913:SF21">
    <property type="entry name" value="DUF4371 DOMAIN-CONTAINING PROTEIN"/>
    <property type="match status" value="1"/>
</dbReference>
<sequence length="339" mass="38989">KCICFICNEQVAVHKKYNIERHFVSKHKTYENFKESERFDKTVSLKENLTKRQTFLKVIQLLELVMRDGEFVKECILILTVVENICSEKLNLFGNINLSRRTFSDRIEDIADDIQNSLKSDSTEFVLYLLAIDETTEFLALNSTHGITRDEDLFQMVNSTMKNFELPYAKLSGPATDGIPSMVGREKGFVALIKNEFKKRLLDPETLIVCYCFVHMGHLCAKTLKMVNVTKVVTKAINLIKGKGLNNREFKDLEAEYGDLLYHCEEEVKIFMDIKGVPVVELADKKFQSDLVFLVDITSRLNNLNLKLQGSNQLITSLLSHIKGFESMLHLFVTQLKRK</sequence>
<dbReference type="AlphaFoldDB" id="A0A0L8GC86"/>
<feature type="domain" description="SPIN-DOC-like zinc-finger" evidence="1">
    <location>
        <begin position="1"/>
        <end position="38"/>
    </location>
</feature>
<dbReference type="Pfam" id="PF18658">
    <property type="entry name" value="zf-C2H2_12"/>
    <property type="match status" value="1"/>
</dbReference>
<dbReference type="InterPro" id="IPR040647">
    <property type="entry name" value="SPIN-DOC_Znf-C2H2"/>
</dbReference>
<dbReference type="PANTHER" id="PTHR45913">
    <property type="entry name" value="EPM2A-INTERACTING PROTEIN 1"/>
    <property type="match status" value="1"/>
</dbReference>
<organism evidence="2">
    <name type="scientific">Octopus bimaculoides</name>
    <name type="common">California two-spotted octopus</name>
    <dbReference type="NCBI Taxonomy" id="37653"/>
    <lineage>
        <taxon>Eukaryota</taxon>
        <taxon>Metazoa</taxon>
        <taxon>Spiralia</taxon>
        <taxon>Lophotrochozoa</taxon>
        <taxon>Mollusca</taxon>
        <taxon>Cephalopoda</taxon>
        <taxon>Coleoidea</taxon>
        <taxon>Octopodiformes</taxon>
        <taxon>Octopoda</taxon>
        <taxon>Incirrata</taxon>
        <taxon>Octopodidae</taxon>
        <taxon>Octopus</taxon>
    </lineage>
</organism>
<name>A0A0L8GC86_OCTBM</name>
<dbReference type="EMBL" id="KQ422659">
    <property type="protein sequence ID" value="KOF74469.1"/>
    <property type="molecule type" value="Genomic_DNA"/>
</dbReference>
<proteinExistence type="predicted"/>
<evidence type="ECO:0000313" key="2">
    <source>
        <dbReference type="EMBL" id="KOF74469.1"/>
    </source>
</evidence>
<gene>
    <name evidence="2" type="ORF">OCBIM_22036150mg</name>
</gene>
<dbReference type="OrthoDB" id="6431883at2759"/>
<reference evidence="2" key="1">
    <citation type="submission" date="2015-07" db="EMBL/GenBank/DDBJ databases">
        <title>MeaNS - Measles Nucleotide Surveillance Program.</title>
        <authorList>
            <person name="Tran T."/>
            <person name="Druce J."/>
        </authorList>
    </citation>
    <scope>NUCLEOTIDE SEQUENCE</scope>
    <source>
        <strain evidence="2">UCB-OBI-ISO-001</strain>
        <tissue evidence="2">Gonad</tissue>
    </source>
</reference>
<protein>
    <recommendedName>
        <fullName evidence="1">SPIN-DOC-like zinc-finger domain-containing protein</fullName>
    </recommendedName>
</protein>
<evidence type="ECO:0000259" key="1">
    <source>
        <dbReference type="Pfam" id="PF18658"/>
    </source>
</evidence>
<feature type="non-terminal residue" evidence="2">
    <location>
        <position position="1"/>
    </location>
</feature>
<accession>A0A0L8GC86</accession>